<dbReference type="SUPFAM" id="SSF52058">
    <property type="entry name" value="L domain-like"/>
    <property type="match status" value="1"/>
</dbReference>
<protein>
    <submittedName>
        <fullName evidence="14">Type III secretion system effector, E3 ubiquitin ligase YopM/NopM family</fullName>
        <ecNumber evidence="14">6.3.2.-</ecNumber>
    </submittedName>
</protein>
<evidence type="ECO:0000256" key="8">
    <source>
        <dbReference type="ARBA" id="ARBA00022786"/>
    </source>
</evidence>
<accession>A0A2U3Q991</accession>
<organism evidence="14 15">
    <name type="scientific">Bradyrhizobium vignae</name>
    <dbReference type="NCBI Taxonomy" id="1549949"/>
    <lineage>
        <taxon>Bacteria</taxon>
        <taxon>Pseudomonadati</taxon>
        <taxon>Pseudomonadota</taxon>
        <taxon>Alphaproteobacteria</taxon>
        <taxon>Hyphomicrobiales</taxon>
        <taxon>Nitrobacteraceae</taxon>
        <taxon>Bradyrhizobium</taxon>
    </lineage>
</organism>
<dbReference type="AlphaFoldDB" id="A0A2U3Q991"/>
<keyword evidence="5" id="KW-0433">Leucine-rich repeat</keyword>
<dbReference type="InterPro" id="IPR003591">
    <property type="entry name" value="Leu-rich_rpt_typical-subtyp"/>
</dbReference>
<proteinExistence type="inferred from homology"/>
<keyword evidence="4 11" id="KW-0964">Secreted</keyword>
<evidence type="ECO:0000256" key="10">
    <source>
        <dbReference type="ARBA" id="ARBA00023200"/>
    </source>
</evidence>
<dbReference type="GO" id="GO:0004842">
    <property type="term" value="F:ubiquitin-protein transferase activity"/>
    <property type="evidence" value="ECO:0007669"/>
    <property type="project" value="UniProtKB-UniRule"/>
</dbReference>
<dbReference type="PANTHER" id="PTHR47114">
    <property type="match status" value="1"/>
</dbReference>
<evidence type="ECO:0000256" key="9">
    <source>
        <dbReference type="ARBA" id="ARBA00022843"/>
    </source>
</evidence>
<feature type="active site" description="Glycyl thioester intermediate" evidence="11">
    <location>
        <position position="537"/>
    </location>
</feature>
<gene>
    <name evidence="14" type="ORF">BRAD3257_7179</name>
</gene>
<dbReference type="EMBL" id="LS398110">
    <property type="protein sequence ID" value="SPP97975.1"/>
    <property type="molecule type" value="Genomic_DNA"/>
</dbReference>
<feature type="domain" description="NEL" evidence="13">
    <location>
        <begin position="456"/>
        <end position="743"/>
    </location>
</feature>
<comment type="similarity">
    <text evidence="3 11">Belongs to the LRR-containing bacterial E3 ligase family.</text>
</comment>
<evidence type="ECO:0000256" key="6">
    <source>
        <dbReference type="ARBA" id="ARBA00022679"/>
    </source>
</evidence>
<evidence type="ECO:0000256" key="2">
    <source>
        <dbReference type="ARBA" id="ARBA00004613"/>
    </source>
</evidence>
<evidence type="ECO:0000256" key="7">
    <source>
        <dbReference type="ARBA" id="ARBA00022737"/>
    </source>
</evidence>
<dbReference type="InterPro" id="IPR001611">
    <property type="entry name" value="Leu-rich_rpt"/>
</dbReference>
<dbReference type="PANTHER" id="PTHR47114:SF2">
    <property type="entry name" value="OLIGODENDROCYTE-MYELIN GLYCOPROTEIN"/>
    <property type="match status" value="1"/>
</dbReference>
<evidence type="ECO:0000313" key="15">
    <source>
        <dbReference type="Proteomes" id="UP000246085"/>
    </source>
</evidence>
<sequence>MVLYLNGGQRTLFGRAAGNEGRQAVRAAKFAVPLSDAVPVGVELIFTKLDRSAASWLASLISGKLSNSEVLQRHSSADRQVGLLTAENATPLTVLPDLSGQRKAASSQQYRSICRARARAKLSPLKSGGSQCTCTGSRMIIAATCFASLRSRGIFVLTMEKLMNTGQAQWSAGSSSAPSEDADQESYLGGFNRALANLVETLTGYRTPASARAQILDNWVAEEGQGEAENRRQGRTRIRNSENTGSRSLDLSSLALTALPAALPPRLLELRARHNALSRLPAMFPPGLQHLLISHNRLTSLPDNLPATISELEVADNSLTSLPANLPAGLEILNANDNRLSSLPRALPSGLTSLAVSGNQLTDLPESLPSWLIELNVSGNQLANLPDPLPSTLQSLNVSGNQLTSLPEGLLDALVPNNSLYYPHLESLELGDNALPDDILAHLAAAEAPPQLTQQSLHEAAAHWLADDPTTLAEWQHFADEPGAQDYAQFLERLRGTVNYGYDEFRQAVANDLRHAAANPTLREQFFAQASEANTSCEDRVTLHWNGMQTARINADVKDGVYDDRLGELIQRGRVAFRLEALDEIARDRINSLASGNPNVDDIEVYLAYQHRLREPLELSHLAPDMRFLAVAHVGEDDATQALNLIREREASQFTNYMASLWQPWDTVLKRIAPDEHAAMGDRVVEAMDEEFQTRLGQRLAEHGLLDDPDAERVLGAQVRNEIAGEIKGEVMHRVLTERGLEL</sequence>
<keyword evidence="7" id="KW-0677">Repeat</keyword>
<dbReference type="EC" id="6.3.2.-" evidence="14"/>
<dbReference type="Gene3D" id="1.20.58.90">
    <property type="match status" value="1"/>
</dbReference>
<evidence type="ECO:0000256" key="5">
    <source>
        <dbReference type="ARBA" id="ARBA00022614"/>
    </source>
</evidence>
<comment type="subcellular location">
    <subcellularLocation>
        <location evidence="1">Host cytoplasm</location>
    </subcellularLocation>
    <subcellularLocation>
        <location evidence="2">Secreted</location>
    </subcellularLocation>
</comment>
<keyword evidence="10 11" id="KW-1035">Host cytoplasm</keyword>
<feature type="region of interest" description="Disordered" evidence="12">
    <location>
        <begin position="224"/>
        <end position="246"/>
    </location>
</feature>
<dbReference type="Gene3D" id="1.20.58.360">
    <property type="entry name" value="Shigella T3SS effector IpaH defines"/>
    <property type="match status" value="1"/>
</dbReference>
<dbReference type="GO" id="GO:0016567">
    <property type="term" value="P:protein ubiquitination"/>
    <property type="evidence" value="ECO:0007669"/>
    <property type="project" value="InterPro"/>
</dbReference>
<dbReference type="KEGG" id="bvz:BRAD3257_7179"/>
<comment type="PTM">
    <text evidence="11">Ubiquitinated in the presence of host E1 ubiquitin-activating enzyme, E2 ubiquitin-conjugating enzyme and ubiquitin.</text>
</comment>
<dbReference type="Pfam" id="PF00560">
    <property type="entry name" value="LRR_1"/>
    <property type="match status" value="1"/>
</dbReference>
<dbReference type="Proteomes" id="UP000246085">
    <property type="component" value="Chromosome BRAD3257"/>
</dbReference>
<dbReference type="PROSITE" id="PS52053">
    <property type="entry name" value="NEL"/>
    <property type="match status" value="1"/>
</dbReference>
<evidence type="ECO:0000259" key="13">
    <source>
        <dbReference type="PROSITE" id="PS52053"/>
    </source>
</evidence>
<dbReference type="PROSITE" id="PS51450">
    <property type="entry name" value="LRR"/>
    <property type="match status" value="1"/>
</dbReference>
<dbReference type="SMART" id="SM00369">
    <property type="entry name" value="LRR_TYP"/>
    <property type="match status" value="4"/>
</dbReference>
<dbReference type="Gene3D" id="3.80.10.10">
    <property type="entry name" value="Ribonuclease Inhibitor"/>
    <property type="match status" value="1"/>
</dbReference>
<keyword evidence="8 11" id="KW-0833">Ubl conjugation pathway</keyword>
<keyword evidence="6 11" id="KW-0808">Transferase</keyword>
<evidence type="ECO:0000256" key="1">
    <source>
        <dbReference type="ARBA" id="ARBA00004192"/>
    </source>
</evidence>
<dbReference type="InterPro" id="IPR032675">
    <property type="entry name" value="LRR_dom_sf"/>
</dbReference>
<dbReference type="InterPro" id="IPR051071">
    <property type="entry name" value="LRR-bact_E3_ubiq_ligases"/>
</dbReference>
<evidence type="ECO:0000313" key="14">
    <source>
        <dbReference type="EMBL" id="SPP97975.1"/>
    </source>
</evidence>
<dbReference type="InterPro" id="IPR029487">
    <property type="entry name" value="NEL_dom"/>
</dbReference>
<keyword evidence="9 11" id="KW-0832">Ubl conjugation</keyword>
<reference evidence="14 15" key="1">
    <citation type="submission" date="2018-03" db="EMBL/GenBank/DDBJ databases">
        <authorList>
            <person name="Gully D."/>
        </authorList>
    </citation>
    <scope>NUCLEOTIDE SEQUENCE [LARGE SCALE GENOMIC DNA]</scope>
    <source>
        <strain evidence="14">ORS3257</strain>
    </source>
</reference>
<evidence type="ECO:0000256" key="11">
    <source>
        <dbReference type="PROSITE-ProRule" id="PRU01398"/>
    </source>
</evidence>
<dbReference type="Gene3D" id="1.20.1270.130">
    <property type="entry name" value="Shigella T3SS effector IpaH domain"/>
    <property type="match status" value="1"/>
</dbReference>
<dbReference type="Pfam" id="PF14496">
    <property type="entry name" value="NEL"/>
    <property type="match status" value="1"/>
</dbReference>
<evidence type="ECO:0000256" key="4">
    <source>
        <dbReference type="ARBA" id="ARBA00022525"/>
    </source>
</evidence>
<dbReference type="SMART" id="SM00364">
    <property type="entry name" value="LRR_BAC"/>
    <property type="match status" value="7"/>
</dbReference>
<name>A0A2U3Q991_9BRAD</name>
<evidence type="ECO:0000256" key="3">
    <source>
        <dbReference type="ARBA" id="ARBA00009868"/>
    </source>
</evidence>
<dbReference type="GO" id="GO:0030430">
    <property type="term" value="C:host cell cytoplasm"/>
    <property type="evidence" value="ECO:0007669"/>
    <property type="project" value="UniProtKB-SubCell"/>
</dbReference>
<evidence type="ECO:0000256" key="12">
    <source>
        <dbReference type="SAM" id="MobiDB-lite"/>
    </source>
</evidence>
<dbReference type="GO" id="GO:0005576">
    <property type="term" value="C:extracellular region"/>
    <property type="evidence" value="ECO:0007669"/>
    <property type="project" value="UniProtKB-SubCell"/>
</dbReference>